<accession>A0A843XG91</accession>
<sequence length="934" mass="99690">MASSIVSGRLGGYSAEFLTPEQQERFTFVKTKLCGNKAVDVANLEKNGMHSVVVIMRRMQWTRITTFSETLFDVSTSGHSGVHSVDTQAKGLGIIGSEFRLKDGKLDINQLNAFNRLLHFVVCHILVPRSATFSTCTKADSNMMYWAVQNQEINMAEVMMERMKFARDKIWDTKSKLNVSLPYAHLLTKVFQHFGVDVSGAVVEKMGQAIRYGNLRKNGFSVVNGVWTKTSVAEGEPIIGEAQDVQLEAAAIETEGPSAVAEPTAVEAAVSRASQEVAAMENPVAQGNVVVEDSVRSPEDPLPTSSMASVLRQVLDSIHSTSVIQNTGGNLVEEVVASGHLEESVTAAPIQKESSISPEEIGEREGVEEGAPIQGEQEFEQEAAVSQGEQTSDTPANERSNTVHPEDPEQVEKRSKKIAHRRPMKIPKKMNLKPILKRLDDQGSTDSTPHPSIPQSTTSDVPRPSGPSLQECGPPGQSEGISGPSGPIVVDQEEQPSGISVDAPAGPSGPSIATLFSESLPILDADVSKGSEPSGPEIAEGKQSAEVDVAESAVAPEAPESSFLATPAPSSPPTSSTAPPAPTTFKRPRPRPISSPTPFPSQSGSSPISSTIVLSPPSSPQIPPASSSAGPSSCSGPSTSGPSTLPTITPASIFIPPTPPSFITIIPEGAQLTQVEIQDIKDEFEVAILHSVLAVGTHTHRTGSSSPVSKKRRLTSTHPISSDTCYPPLWFSLSLLENTVVPMTKNVSNAANIKLAELGYKRSAPGKAAPAARTARATSSMAFWERVHNLEEIVLVHESDEEVAVLQSADDKSLQEGEMLGQVRSDLLEWGSTQGSTSYDSILQGRAGNVDFIAGEEDCRRPLVSSWREVDGQGKHFRLEGSNHSFCKRFGYHGRGGCSSSRRPTRCGVTPLSRNDLGENASSYRSGPLSRKGA</sequence>
<feature type="compositionally biased region" description="Low complexity" evidence="1">
    <location>
        <begin position="546"/>
        <end position="578"/>
    </location>
</feature>
<feature type="region of interest" description="Disordered" evidence="1">
    <location>
        <begin position="346"/>
        <end position="651"/>
    </location>
</feature>
<dbReference type="Proteomes" id="UP000652761">
    <property type="component" value="Unassembled WGS sequence"/>
</dbReference>
<dbReference type="OrthoDB" id="1348817at2759"/>
<feature type="compositionally biased region" description="Polar residues" evidence="1">
    <location>
        <begin position="387"/>
        <end position="403"/>
    </location>
</feature>
<feature type="compositionally biased region" description="Basic residues" evidence="1">
    <location>
        <begin position="414"/>
        <end position="431"/>
    </location>
</feature>
<evidence type="ECO:0000313" key="2">
    <source>
        <dbReference type="EMBL" id="MQM18558.1"/>
    </source>
</evidence>
<evidence type="ECO:0000256" key="1">
    <source>
        <dbReference type="SAM" id="MobiDB-lite"/>
    </source>
</evidence>
<dbReference type="AlphaFoldDB" id="A0A843XG91"/>
<keyword evidence="3" id="KW-1185">Reference proteome</keyword>
<feature type="compositionally biased region" description="Polar residues" evidence="1">
    <location>
        <begin position="442"/>
        <end position="460"/>
    </location>
</feature>
<feature type="region of interest" description="Disordered" evidence="1">
    <location>
        <begin position="699"/>
        <end position="719"/>
    </location>
</feature>
<evidence type="ECO:0000313" key="3">
    <source>
        <dbReference type="Proteomes" id="UP000652761"/>
    </source>
</evidence>
<organism evidence="2 3">
    <name type="scientific">Colocasia esculenta</name>
    <name type="common">Wild taro</name>
    <name type="synonym">Arum esculentum</name>
    <dbReference type="NCBI Taxonomy" id="4460"/>
    <lineage>
        <taxon>Eukaryota</taxon>
        <taxon>Viridiplantae</taxon>
        <taxon>Streptophyta</taxon>
        <taxon>Embryophyta</taxon>
        <taxon>Tracheophyta</taxon>
        <taxon>Spermatophyta</taxon>
        <taxon>Magnoliopsida</taxon>
        <taxon>Liliopsida</taxon>
        <taxon>Araceae</taxon>
        <taxon>Aroideae</taxon>
        <taxon>Colocasieae</taxon>
        <taxon>Colocasia</taxon>
    </lineage>
</organism>
<reference evidence="2" key="1">
    <citation type="submission" date="2017-07" db="EMBL/GenBank/DDBJ databases">
        <title>Taro Niue Genome Assembly and Annotation.</title>
        <authorList>
            <person name="Atibalentja N."/>
            <person name="Keating K."/>
            <person name="Fields C.J."/>
        </authorList>
    </citation>
    <scope>NUCLEOTIDE SEQUENCE</scope>
    <source>
        <strain evidence="2">Niue_2</strain>
        <tissue evidence="2">Leaf</tissue>
    </source>
</reference>
<feature type="compositionally biased region" description="Basic and acidic residues" evidence="1">
    <location>
        <begin position="404"/>
        <end position="413"/>
    </location>
</feature>
<comment type="caution">
    <text evidence="2">The sequence shown here is derived from an EMBL/GenBank/DDBJ whole genome shotgun (WGS) entry which is preliminary data.</text>
</comment>
<gene>
    <name evidence="2" type="ORF">Taro_051554</name>
</gene>
<name>A0A843XG91_COLES</name>
<feature type="region of interest" description="Disordered" evidence="1">
    <location>
        <begin position="896"/>
        <end position="934"/>
    </location>
</feature>
<feature type="compositionally biased region" description="Low complexity" evidence="1">
    <location>
        <begin position="624"/>
        <end position="651"/>
    </location>
</feature>
<feature type="compositionally biased region" description="Low complexity" evidence="1">
    <location>
        <begin position="600"/>
        <end position="616"/>
    </location>
</feature>
<proteinExistence type="predicted"/>
<protein>
    <submittedName>
        <fullName evidence="2">Uncharacterized protein</fullName>
    </submittedName>
</protein>
<dbReference type="EMBL" id="NMUH01008274">
    <property type="protein sequence ID" value="MQM18558.1"/>
    <property type="molecule type" value="Genomic_DNA"/>
</dbReference>